<feature type="transmembrane region" description="Helical" evidence="9">
    <location>
        <begin position="343"/>
        <end position="361"/>
    </location>
</feature>
<evidence type="ECO:0000256" key="5">
    <source>
        <dbReference type="ARBA" id="ARBA00022692"/>
    </source>
</evidence>
<evidence type="ECO:0000256" key="9">
    <source>
        <dbReference type="SAM" id="Phobius"/>
    </source>
</evidence>
<dbReference type="Gene3D" id="1.10.4160.10">
    <property type="entry name" value="Hydantoin permease"/>
    <property type="match status" value="1"/>
</dbReference>
<feature type="transmembrane region" description="Helical" evidence="9">
    <location>
        <begin position="303"/>
        <end position="322"/>
    </location>
</feature>
<dbReference type="PIRSF" id="PIRSF002744">
    <property type="entry name" value="Pur-cyt_permease"/>
    <property type="match status" value="1"/>
</dbReference>
<feature type="transmembrane region" description="Helical" evidence="9">
    <location>
        <begin position="452"/>
        <end position="471"/>
    </location>
</feature>
<evidence type="ECO:0000256" key="3">
    <source>
        <dbReference type="ARBA" id="ARBA00022448"/>
    </source>
</evidence>
<gene>
    <name evidence="10" type="ORF">BDY21DRAFT_284393</name>
</gene>
<feature type="transmembrane region" description="Helical" evidence="9">
    <location>
        <begin position="177"/>
        <end position="196"/>
    </location>
</feature>
<evidence type="ECO:0000256" key="2">
    <source>
        <dbReference type="ARBA" id="ARBA00008974"/>
    </source>
</evidence>
<dbReference type="InterPro" id="IPR001248">
    <property type="entry name" value="Pur-cyt_permease"/>
</dbReference>
<keyword evidence="6 9" id="KW-1133">Transmembrane helix</keyword>
<dbReference type="FunFam" id="1.10.4160.10:FF:000002">
    <property type="entry name" value="Purine-cytosine permease fcyB"/>
    <property type="match status" value="1"/>
</dbReference>
<organism evidence="10 11">
    <name type="scientific">Lineolata rhizophorae</name>
    <dbReference type="NCBI Taxonomy" id="578093"/>
    <lineage>
        <taxon>Eukaryota</taxon>
        <taxon>Fungi</taxon>
        <taxon>Dikarya</taxon>
        <taxon>Ascomycota</taxon>
        <taxon>Pezizomycotina</taxon>
        <taxon>Dothideomycetes</taxon>
        <taxon>Dothideomycetes incertae sedis</taxon>
        <taxon>Lineolatales</taxon>
        <taxon>Lineolataceae</taxon>
        <taxon>Lineolata</taxon>
    </lineage>
</organism>
<protein>
    <submittedName>
        <fullName evidence="10">Permease for cytosine/purines, uracil, thiamine, allantoin-domain-containing protein</fullName>
    </submittedName>
</protein>
<dbReference type="GO" id="GO:0000329">
    <property type="term" value="C:fungal-type vacuole membrane"/>
    <property type="evidence" value="ECO:0007669"/>
    <property type="project" value="TreeGrafter"/>
</dbReference>
<dbReference type="PANTHER" id="PTHR31806:SF8">
    <property type="entry name" value="TRANSPORTER, PUTATIVE (AFU_ORTHOLOGUE AFUA_2G03000)-RELATED"/>
    <property type="match status" value="1"/>
</dbReference>
<keyword evidence="5 9" id="KW-0812">Transmembrane</keyword>
<evidence type="ECO:0000256" key="4">
    <source>
        <dbReference type="ARBA" id="ARBA00022553"/>
    </source>
</evidence>
<proteinExistence type="inferred from homology"/>
<dbReference type="PANTHER" id="PTHR31806">
    <property type="entry name" value="PURINE-CYTOSINE PERMEASE FCY2-RELATED"/>
    <property type="match status" value="1"/>
</dbReference>
<dbReference type="InterPro" id="IPR026030">
    <property type="entry name" value="Pur-cyt_permease_Fcy2/21/22"/>
</dbReference>
<dbReference type="GO" id="GO:0022857">
    <property type="term" value="F:transmembrane transporter activity"/>
    <property type="evidence" value="ECO:0007669"/>
    <property type="project" value="InterPro"/>
</dbReference>
<evidence type="ECO:0000256" key="8">
    <source>
        <dbReference type="PIRNR" id="PIRNR002744"/>
    </source>
</evidence>
<dbReference type="EMBL" id="MU001678">
    <property type="protein sequence ID" value="KAF2458159.1"/>
    <property type="molecule type" value="Genomic_DNA"/>
</dbReference>
<sequence length="478" mass="52878">MFHAFERQLVKYNLEARGIQRVEPDERHDLQQLGYTQVGMFWFSVNLAANNITLGMLGPAVFYLSFLDSSMCAVFGMLVGCVPVAYFATFGPRSGNRTMIVARYCMGWYPVKLVVILNIIVLLGYAMIDCVVAGQILSAVSVDGSLSVVVGIIITAVIAWVVTTFGYQMFHYYEKYAWLPQLVAVSILAGVAGPMFDLDTPSDGEGDMRTIIGNRISFFSLCLAAAVTYSGGAADYFVYYPERTPGWKLFLITMSGLSLSFTFAFIVGIGLASGINSNPVWGDAYSVSQGALIVEGLRPLGTFGDFLGVVIALGLIANLVVPTYSGGVDFQTLGRYPYRVPRIIWNTIGVIIYTVCALAGREHLAEIFTNFLALMGYWVCIWVAIFLEEHLFFRRNKIGWNWTIWDQRDKLPIGIAALIAFLVGWAGAILCMAQVWYIGPIAALVGHYGADMGNYIGFAWAALVFPPLRWWELKKYSR</sequence>
<evidence type="ECO:0000313" key="10">
    <source>
        <dbReference type="EMBL" id="KAF2458159.1"/>
    </source>
</evidence>
<keyword evidence="4" id="KW-0597">Phosphoprotein</keyword>
<comment type="subcellular location">
    <subcellularLocation>
        <location evidence="1">Membrane</location>
        <topology evidence="1">Multi-pass membrane protein</topology>
    </subcellularLocation>
</comment>
<dbReference type="Proteomes" id="UP000799766">
    <property type="component" value="Unassembled WGS sequence"/>
</dbReference>
<keyword evidence="3 8" id="KW-0813">Transport</keyword>
<name>A0A6A6P2Q3_9PEZI</name>
<dbReference type="GO" id="GO:0015851">
    <property type="term" value="P:nucleobase transport"/>
    <property type="evidence" value="ECO:0007669"/>
    <property type="project" value="UniProtKB-ARBA"/>
</dbReference>
<comment type="similarity">
    <text evidence="2 8">Belongs to the purine-cytosine permease (2.A.39) family.</text>
</comment>
<evidence type="ECO:0000256" key="7">
    <source>
        <dbReference type="ARBA" id="ARBA00023136"/>
    </source>
</evidence>
<keyword evidence="7 8" id="KW-0472">Membrane</keyword>
<feature type="transmembrane region" description="Helical" evidence="9">
    <location>
        <begin position="367"/>
        <end position="387"/>
    </location>
</feature>
<dbReference type="Pfam" id="PF02133">
    <property type="entry name" value="Transp_cyt_pur"/>
    <property type="match status" value="1"/>
</dbReference>
<dbReference type="AlphaFoldDB" id="A0A6A6P2Q3"/>
<dbReference type="OrthoDB" id="5428495at2759"/>
<feature type="transmembrane region" description="Helical" evidence="9">
    <location>
        <begin position="60"/>
        <end position="88"/>
    </location>
</feature>
<evidence type="ECO:0000256" key="1">
    <source>
        <dbReference type="ARBA" id="ARBA00004141"/>
    </source>
</evidence>
<evidence type="ECO:0000256" key="6">
    <source>
        <dbReference type="ARBA" id="ARBA00022989"/>
    </source>
</evidence>
<evidence type="ECO:0000313" key="11">
    <source>
        <dbReference type="Proteomes" id="UP000799766"/>
    </source>
</evidence>
<feature type="transmembrane region" description="Helical" evidence="9">
    <location>
        <begin position="413"/>
        <end position="437"/>
    </location>
</feature>
<accession>A0A6A6P2Q3</accession>
<feature type="transmembrane region" description="Helical" evidence="9">
    <location>
        <begin position="109"/>
        <end position="128"/>
    </location>
</feature>
<dbReference type="GO" id="GO:0005886">
    <property type="term" value="C:plasma membrane"/>
    <property type="evidence" value="ECO:0007669"/>
    <property type="project" value="TreeGrafter"/>
</dbReference>
<feature type="transmembrane region" description="Helical" evidence="9">
    <location>
        <begin position="216"/>
        <end position="237"/>
    </location>
</feature>
<feature type="transmembrane region" description="Helical" evidence="9">
    <location>
        <begin position="249"/>
        <end position="272"/>
    </location>
</feature>
<reference evidence="10" key="1">
    <citation type="journal article" date="2020" name="Stud. Mycol.">
        <title>101 Dothideomycetes genomes: a test case for predicting lifestyles and emergence of pathogens.</title>
        <authorList>
            <person name="Haridas S."/>
            <person name="Albert R."/>
            <person name="Binder M."/>
            <person name="Bloem J."/>
            <person name="Labutti K."/>
            <person name="Salamov A."/>
            <person name="Andreopoulos B."/>
            <person name="Baker S."/>
            <person name="Barry K."/>
            <person name="Bills G."/>
            <person name="Bluhm B."/>
            <person name="Cannon C."/>
            <person name="Castanera R."/>
            <person name="Culley D."/>
            <person name="Daum C."/>
            <person name="Ezra D."/>
            <person name="Gonzalez J."/>
            <person name="Henrissat B."/>
            <person name="Kuo A."/>
            <person name="Liang C."/>
            <person name="Lipzen A."/>
            <person name="Lutzoni F."/>
            <person name="Magnuson J."/>
            <person name="Mondo S."/>
            <person name="Nolan M."/>
            <person name="Ohm R."/>
            <person name="Pangilinan J."/>
            <person name="Park H.-J."/>
            <person name="Ramirez L."/>
            <person name="Alfaro M."/>
            <person name="Sun H."/>
            <person name="Tritt A."/>
            <person name="Yoshinaga Y."/>
            <person name="Zwiers L.-H."/>
            <person name="Turgeon B."/>
            <person name="Goodwin S."/>
            <person name="Spatafora J."/>
            <person name="Crous P."/>
            <person name="Grigoriev I."/>
        </authorList>
    </citation>
    <scope>NUCLEOTIDE SEQUENCE</scope>
    <source>
        <strain evidence="10">ATCC 16933</strain>
    </source>
</reference>
<keyword evidence="11" id="KW-1185">Reference proteome</keyword>
<feature type="transmembrane region" description="Helical" evidence="9">
    <location>
        <begin position="148"/>
        <end position="170"/>
    </location>
</feature>